<proteinExistence type="predicted"/>
<dbReference type="EMBL" id="FQUQ01000001">
    <property type="protein sequence ID" value="SHE37010.1"/>
    <property type="molecule type" value="Genomic_DNA"/>
</dbReference>
<feature type="domain" description="DinB-like" evidence="1">
    <location>
        <begin position="13"/>
        <end position="147"/>
    </location>
</feature>
<sequence length="156" mass="17769">MPDKIFPQVTTLRKLRFAILKATEQLSTEQLNRIPDGFNNNVIWNLAHLIASQQNLCYGKAGQEPLVPESFVLSYKPGTKPEGLVSAEEIEQIKALLISTTDQLETDLNTSKFDNYTPWVNSYGLELNNINDIINYIPLHESMHFGYVMAMKRLLK</sequence>
<gene>
    <name evidence="2" type="ORF">SAMN04488522_1017</name>
</gene>
<protein>
    <submittedName>
        <fullName evidence="2">DinB superfamily protein</fullName>
    </submittedName>
</protein>
<accession>A0A1M4SXX0</accession>
<dbReference type="InterPro" id="IPR034660">
    <property type="entry name" value="DinB/YfiT-like"/>
</dbReference>
<dbReference type="AlphaFoldDB" id="A0A1M4SXX0"/>
<evidence type="ECO:0000259" key="1">
    <source>
        <dbReference type="Pfam" id="PF12867"/>
    </source>
</evidence>
<dbReference type="Proteomes" id="UP000184287">
    <property type="component" value="Unassembled WGS sequence"/>
</dbReference>
<dbReference type="OrthoDB" id="4295522at2"/>
<reference evidence="3" key="1">
    <citation type="submission" date="2016-11" db="EMBL/GenBank/DDBJ databases">
        <authorList>
            <person name="Varghese N."/>
            <person name="Submissions S."/>
        </authorList>
    </citation>
    <scope>NUCLEOTIDE SEQUENCE [LARGE SCALE GENOMIC DNA]</scope>
    <source>
        <strain evidence="3">DSM 16990</strain>
    </source>
</reference>
<dbReference type="InterPro" id="IPR024775">
    <property type="entry name" value="DinB-like"/>
</dbReference>
<dbReference type="SUPFAM" id="SSF109854">
    <property type="entry name" value="DinB/YfiT-like putative metalloenzymes"/>
    <property type="match status" value="1"/>
</dbReference>
<name>A0A1M4SXX0_9SPHI</name>
<evidence type="ECO:0000313" key="2">
    <source>
        <dbReference type="EMBL" id="SHE37010.1"/>
    </source>
</evidence>
<evidence type="ECO:0000313" key="3">
    <source>
        <dbReference type="Proteomes" id="UP000184287"/>
    </source>
</evidence>
<organism evidence="2 3">
    <name type="scientific">Pedobacter caeni</name>
    <dbReference type="NCBI Taxonomy" id="288992"/>
    <lineage>
        <taxon>Bacteria</taxon>
        <taxon>Pseudomonadati</taxon>
        <taxon>Bacteroidota</taxon>
        <taxon>Sphingobacteriia</taxon>
        <taxon>Sphingobacteriales</taxon>
        <taxon>Sphingobacteriaceae</taxon>
        <taxon>Pedobacter</taxon>
    </lineage>
</organism>
<keyword evidence="3" id="KW-1185">Reference proteome</keyword>
<dbReference type="RefSeq" id="WP_073225838.1">
    <property type="nucleotide sequence ID" value="NZ_FQUQ01000001.1"/>
</dbReference>
<dbReference type="Gene3D" id="1.20.120.450">
    <property type="entry name" value="dinb family like domain"/>
    <property type="match status" value="1"/>
</dbReference>
<dbReference type="STRING" id="288992.SAMN04488522_1017"/>
<dbReference type="Pfam" id="PF12867">
    <property type="entry name" value="DinB_2"/>
    <property type="match status" value="1"/>
</dbReference>